<evidence type="ECO:0000256" key="1">
    <source>
        <dbReference type="SAM" id="MobiDB-lite"/>
    </source>
</evidence>
<organism evidence="2 3">
    <name type="scientific">Phaseolus angularis</name>
    <name type="common">Azuki bean</name>
    <name type="synonym">Vigna angularis</name>
    <dbReference type="NCBI Taxonomy" id="3914"/>
    <lineage>
        <taxon>Eukaryota</taxon>
        <taxon>Viridiplantae</taxon>
        <taxon>Streptophyta</taxon>
        <taxon>Embryophyta</taxon>
        <taxon>Tracheophyta</taxon>
        <taxon>Spermatophyta</taxon>
        <taxon>Magnoliopsida</taxon>
        <taxon>eudicotyledons</taxon>
        <taxon>Gunneridae</taxon>
        <taxon>Pentapetalae</taxon>
        <taxon>rosids</taxon>
        <taxon>fabids</taxon>
        <taxon>Fabales</taxon>
        <taxon>Fabaceae</taxon>
        <taxon>Papilionoideae</taxon>
        <taxon>50 kb inversion clade</taxon>
        <taxon>NPAAA clade</taxon>
        <taxon>indigoferoid/millettioid clade</taxon>
        <taxon>Phaseoleae</taxon>
        <taxon>Vigna</taxon>
    </lineage>
</organism>
<reference evidence="3" key="1">
    <citation type="journal article" date="2015" name="Proc. Natl. Acad. Sci. U.S.A.">
        <title>Genome sequencing of adzuki bean (Vigna angularis) provides insight into high starch and low fat accumulation and domestication.</title>
        <authorList>
            <person name="Yang K."/>
            <person name="Tian Z."/>
            <person name="Chen C."/>
            <person name="Luo L."/>
            <person name="Zhao B."/>
            <person name="Wang Z."/>
            <person name="Yu L."/>
            <person name="Li Y."/>
            <person name="Sun Y."/>
            <person name="Li W."/>
            <person name="Chen Y."/>
            <person name="Li Y."/>
            <person name="Zhang Y."/>
            <person name="Ai D."/>
            <person name="Zhao J."/>
            <person name="Shang C."/>
            <person name="Ma Y."/>
            <person name="Wu B."/>
            <person name="Wang M."/>
            <person name="Gao L."/>
            <person name="Sun D."/>
            <person name="Zhang P."/>
            <person name="Guo F."/>
            <person name="Wang W."/>
            <person name="Li Y."/>
            <person name="Wang J."/>
            <person name="Varshney R.K."/>
            <person name="Wang J."/>
            <person name="Ling H.Q."/>
            <person name="Wan P."/>
        </authorList>
    </citation>
    <scope>NUCLEOTIDE SEQUENCE</scope>
    <source>
        <strain evidence="3">cv. Jingnong 6</strain>
    </source>
</reference>
<sequence length="169" mass="18779">MCTDGLLPAMMPAGLPEVYEPVVVEVGGSFSVTMERIWPEGEEAHGCFDKHSARDKNKRSQNKRYPPTRLGLEEFEVGGSKMLEMQRKYKEEIAMLRAKHVICREQSAQHSASAASSAQRDRNWEECPSVAGHNHPVSHPVNPDGHDGRKANSKVIPSPIPLQTIRLKG</sequence>
<feature type="region of interest" description="Disordered" evidence="1">
    <location>
        <begin position="112"/>
        <end position="169"/>
    </location>
</feature>
<name>A0A0L9ULZ9_PHAAN</name>
<dbReference type="EMBL" id="CM003375">
    <property type="protein sequence ID" value="KOM43577.1"/>
    <property type="molecule type" value="Genomic_DNA"/>
</dbReference>
<dbReference type="AlphaFoldDB" id="A0A0L9ULZ9"/>
<accession>A0A0L9ULZ9</accession>
<dbReference type="Proteomes" id="UP000053144">
    <property type="component" value="Chromosome 5"/>
</dbReference>
<evidence type="ECO:0000313" key="3">
    <source>
        <dbReference type="Proteomes" id="UP000053144"/>
    </source>
</evidence>
<feature type="region of interest" description="Disordered" evidence="1">
    <location>
        <begin position="47"/>
        <end position="66"/>
    </location>
</feature>
<gene>
    <name evidence="2" type="ORF">LR48_Vigan05g118200</name>
</gene>
<dbReference type="Gramene" id="KOM43577">
    <property type="protein sequence ID" value="KOM43577"/>
    <property type="gene ID" value="LR48_Vigan05g118200"/>
</dbReference>
<evidence type="ECO:0000313" key="2">
    <source>
        <dbReference type="EMBL" id="KOM43577.1"/>
    </source>
</evidence>
<proteinExistence type="predicted"/>
<protein>
    <submittedName>
        <fullName evidence="2">Uncharacterized protein</fullName>
    </submittedName>
</protein>